<dbReference type="PANTHER" id="PTHR13789:SF309">
    <property type="entry name" value="PUTATIVE (AFU_ORTHOLOGUE AFUA_6G14510)-RELATED"/>
    <property type="match status" value="1"/>
</dbReference>
<dbReference type="OrthoDB" id="47494at2759"/>
<proteinExistence type="inferred from homology"/>
<dbReference type="AlphaFoldDB" id="A0A8H7ZP13"/>
<evidence type="ECO:0000313" key="6">
    <source>
        <dbReference type="Proteomes" id="UP000673691"/>
    </source>
</evidence>
<evidence type="ECO:0000256" key="3">
    <source>
        <dbReference type="ARBA" id="ARBA00023033"/>
    </source>
</evidence>
<dbReference type="Gene3D" id="3.50.50.60">
    <property type="entry name" value="FAD/NAD(P)-binding domain"/>
    <property type="match status" value="1"/>
</dbReference>
<protein>
    <recommendedName>
        <fullName evidence="7">FAD-binding domain-containing protein</fullName>
    </recommendedName>
</protein>
<name>A0A8H7ZP13_9FUNG</name>
<comment type="caution">
    <text evidence="5">The sequence shown here is derived from an EMBL/GenBank/DDBJ whole genome shotgun (WGS) entry which is preliminary data.</text>
</comment>
<evidence type="ECO:0000256" key="4">
    <source>
        <dbReference type="SAM" id="MobiDB-lite"/>
    </source>
</evidence>
<sequence>MPKVAVVGGGIAGLLLALGLKTKLGITAAVYEQAPAFAVKPILLTSFLRPLRDLDEEVGGAIGLYANGQRVIRDISPKLHAEIRAAGVPFVYRRWLRHDGSEVAVGRERCLLDASVAEDEAAELSSLGIRRWRLQKALRQAADDARIPLVFGKRVEKVEDLAAGPAEPYTKGAVLHLSDGTSVTVDLVFGCDVGTYESAELDRDPVRINGAQSPMQKHAWTKPRTSPDRASGLPYGLRFSGKTIRRTRASRV</sequence>
<dbReference type="GO" id="GO:0004497">
    <property type="term" value="F:monooxygenase activity"/>
    <property type="evidence" value="ECO:0007669"/>
    <property type="project" value="UniProtKB-KW"/>
</dbReference>
<comment type="similarity">
    <text evidence="1">Belongs to the paxM FAD-dependent monooxygenase family.</text>
</comment>
<evidence type="ECO:0000313" key="5">
    <source>
        <dbReference type="EMBL" id="KAG5456691.1"/>
    </source>
</evidence>
<organism evidence="5 6">
    <name type="scientific">Olpidium bornovanus</name>
    <dbReference type="NCBI Taxonomy" id="278681"/>
    <lineage>
        <taxon>Eukaryota</taxon>
        <taxon>Fungi</taxon>
        <taxon>Fungi incertae sedis</taxon>
        <taxon>Olpidiomycota</taxon>
        <taxon>Olpidiomycotina</taxon>
        <taxon>Olpidiomycetes</taxon>
        <taxon>Olpidiales</taxon>
        <taxon>Olpidiaceae</taxon>
        <taxon>Olpidium</taxon>
    </lineage>
</organism>
<keyword evidence="2" id="KW-0560">Oxidoreductase</keyword>
<reference evidence="5 6" key="1">
    <citation type="journal article" name="Sci. Rep.">
        <title>Genome-scale phylogenetic analyses confirm Olpidium as the closest living zoosporic fungus to the non-flagellated, terrestrial fungi.</title>
        <authorList>
            <person name="Chang Y."/>
            <person name="Rochon D."/>
            <person name="Sekimoto S."/>
            <person name="Wang Y."/>
            <person name="Chovatia M."/>
            <person name="Sandor L."/>
            <person name="Salamov A."/>
            <person name="Grigoriev I.V."/>
            <person name="Stajich J.E."/>
            <person name="Spatafora J.W."/>
        </authorList>
    </citation>
    <scope>NUCLEOTIDE SEQUENCE [LARGE SCALE GENOMIC DNA]</scope>
    <source>
        <strain evidence="5">S191</strain>
    </source>
</reference>
<keyword evidence="6" id="KW-1185">Reference proteome</keyword>
<dbReference type="Proteomes" id="UP000673691">
    <property type="component" value="Unassembled WGS sequence"/>
</dbReference>
<feature type="region of interest" description="Disordered" evidence="4">
    <location>
        <begin position="210"/>
        <end position="233"/>
    </location>
</feature>
<keyword evidence="3" id="KW-0503">Monooxygenase</keyword>
<evidence type="ECO:0008006" key="7">
    <source>
        <dbReference type="Google" id="ProtNLM"/>
    </source>
</evidence>
<dbReference type="InterPro" id="IPR050493">
    <property type="entry name" value="FAD-dep_Monooxygenase_BioMet"/>
</dbReference>
<dbReference type="SUPFAM" id="SSF51905">
    <property type="entry name" value="FAD/NAD(P)-binding domain"/>
    <property type="match status" value="1"/>
</dbReference>
<accession>A0A8H7ZP13</accession>
<dbReference type="PANTHER" id="PTHR13789">
    <property type="entry name" value="MONOOXYGENASE"/>
    <property type="match status" value="1"/>
</dbReference>
<gene>
    <name evidence="5" type="ORF">BJ554DRAFT_3494</name>
</gene>
<dbReference type="EMBL" id="JAEFCI010011320">
    <property type="protein sequence ID" value="KAG5456691.1"/>
    <property type="molecule type" value="Genomic_DNA"/>
</dbReference>
<evidence type="ECO:0000256" key="1">
    <source>
        <dbReference type="ARBA" id="ARBA00007992"/>
    </source>
</evidence>
<evidence type="ECO:0000256" key="2">
    <source>
        <dbReference type="ARBA" id="ARBA00023002"/>
    </source>
</evidence>
<dbReference type="InterPro" id="IPR036188">
    <property type="entry name" value="FAD/NAD-bd_sf"/>
</dbReference>